<keyword evidence="3" id="KW-0433">Leucine-rich repeat</keyword>
<comment type="subcellular location">
    <subcellularLocation>
        <location evidence="1">Membrane</location>
        <topology evidence="1">Single-pass membrane protein</topology>
    </subcellularLocation>
</comment>
<evidence type="ECO:0000259" key="11">
    <source>
        <dbReference type="Pfam" id="PF07714"/>
    </source>
</evidence>
<dbReference type="AlphaFoldDB" id="A0AAV5C4Q5"/>
<dbReference type="InterPro" id="IPR001245">
    <property type="entry name" value="Ser-Thr/Tyr_kinase_cat_dom"/>
</dbReference>
<evidence type="ECO:0000256" key="5">
    <source>
        <dbReference type="ARBA" id="ARBA00022729"/>
    </source>
</evidence>
<dbReference type="EMBL" id="BQKI01000004">
    <property type="protein sequence ID" value="GJM93292.1"/>
    <property type="molecule type" value="Genomic_DNA"/>
</dbReference>
<dbReference type="Proteomes" id="UP001054889">
    <property type="component" value="Unassembled WGS sequence"/>
</dbReference>
<dbReference type="SUPFAM" id="SSF52058">
    <property type="entry name" value="L domain-like"/>
    <property type="match status" value="1"/>
</dbReference>
<sequence length="592" mass="66021">MHAGFINIDCGSSENTSYVESTIKITYVSDFGFTDTGVNRNVSAAYVANKQPYSRHFLTLRSFPDGDRNCYTLRSLTSGYKYLLRAFFMYGDYDGLNKPPIFDVYLGVDLWGKVDLTKDDKIFMLEIIAFSPNDFLQVCLVNKKLGTPIISSLFLRPLMTGLYPGGANASQSLVLLNRDNMGVSGPSPSIVRYPDDPYDRLWFPYESSPEYTQVSTTSPVGHMAGDMFEAPQIVMQTALTPVKNSSSIKYSWQPNPGGINSFFIVFFFSEMKALEANELREFNVFLNDGLLTKNEPYSPTVLMSDALLGTVGGEPEYNITLKATERSTLPPILNAVEVYTIVPVTQALTDNSDVSAITAIKTRYQVKKNWAGDPCVSKAFVWDGLNCSYTAASPSSRVTSLKLSKSDLSGAIVASFADLKALQYLDLSQNNLSGPIPDFLEKLSSLVYLYHYNSKLSEKSDVYSFGIVLLELVTGKPPVLQDPENCRLALWVQQRFEMRNIKNIVDPKMKGLYDVNSFWKVTSLALECTAQSQKKRPTMAEVVVKLKDSLKLAVGSPEMAYQSNRNIAIDGEYYDRNHYNKQETQPLSRNAA</sequence>
<gene>
    <name evidence="13" type="primary">ga09837</name>
    <name evidence="13" type="ORF">PR202_ga09837</name>
</gene>
<dbReference type="GO" id="GO:0016020">
    <property type="term" value="C:membrane"/>
    <property type="evidence" value="ECO:0007669"/>
    <property type="project" value="UniProtKB-SubCell"/>
</dbReference>
<keyword evidence="5" id="KW-0732">Signal</keyword>
<reference evidence="13" key="1">
    <citation type="journal article" date="2018" name="DNA Res.">
        <title>Multiple hybrid de novo genome assembly of finger millet, an orphan allotetraploid crop.</title>
        <authorList>
            <person name="Hatakeyama M."/>
            <person name="Aluri S."/>
            <person name="Balachadran M.T."/>
            <person name="Sivarajan S.R."/>
            <person name="Patrignani A."/>
            <person name="Gruter S."/>
            <person name="Poveda L."/>
            <person name="Shimizu-Inatsugi R."/>
            <person name="Baeten J."/>
            <person name="Francoijs K.J."/>
            <person name="Nataraja K.N."/>
            <person name="Reddy Y.A.N."/>
            <person name="Phadnis S."/>
            <person name="Ravikumar R.L."/>
            <person name="Schlapbach R."/>
            <person name="Sreeman S.M."/>
            <person name="Shimizu K.K."/>
        </authorList>
    </citation>
    <scope>NUCLEOTIDE SEQUENCE</scope>
</reference>
<dbReference type="Gene3D" id="1.10.510.10">
    <property type="entry name" value="Transferase(Phosphotransferase) domain 1"/>
    <property type="match status" value="1"/>
</dbReference>
<dbReference type="Pfam" id="PF13855">
    <property type="entry name" value="LRR_8"/>
    <property type="match status" value="1"/>
</dbReference>
<keyword evidence="6" id="KW-0677">Repeat</keyword>
<evidence type="ECO:0000256" key="4">
    <source>
        <dbReference type="ARBA" id="ARBA00022692"/>
    </source>
</evidence>
<proteinExistence type="predicted"/>
<accession>A0AAV5C4Q5</accession>
<dbReference type="InterPro" id="IPR011009">
    <property type="entry name" value="Kinase-like_dom_sf"/>
</dbReference>
<dbReference type="InterPro" id="IPR024788">
    <property type="entry name" value="Malectin-like_Carb-bd_dom"/>
</dbReference>
<dbReference type="Pfam" id="PF12819">
    <property type="entry name" value="Malectin_like"/>
    <property type="match status" value="1"/>
</dbReference>
<evidence type="ECO:0000256" key="7">
    <source>
        <dbReference type="ARBA" id="ARBA00022989"/>
    </source>
</evidence>
<feature type="domain" description="Serine-threonine/tyrosine-protein kinase catalytic" evidence="11">
    <location>
        <begin position="453"/>
        <end position="546"/>
    </location>
</feature>
<evidence type="ECO:0000256" key="3">
    <source>
        <dbReference type="ARBA" id="ARBA00022614"/>
    </source>
</evidence>
<dbReference type="EC" id="2.7.11.1" evidence="2"/>
<dbReference type="GO" id="GO:0005524">
    <property type="term" value="F:ATP binding"/>
    <property type="evidence" value="ECO:0007669"/>
    <property type="project" value="InterPro"/>
</dbReference>
<evidence type="ECO:0000256" key="1">
    <source>
        <dbReference type="ARBA" id="ARBA00004167"/>
    </source>
</evidence>
<comment type="caution">
    <text evidence="13">The sequence shown here is derived from an EMBL/GenBank/DDBJ whole genome shotgun (WGS) entry which is preliminary data.</text>
</comment>
<evidence type="ECO:0000259" key="12">
    <source>
        <dbReference type="Pfam" id="PF12819"/>
    </source>
</evidence>
<organism evidence="13 14">
    <name type="scientific">Eleusine coracana subsp. coracana</name>
    <dbReference type="NCBI Taxonomy" id="191504"/>
    <lineage>
        <taxon>Eukaryota</taxon>
        <taxon>Viridiplantae</taxon>
        <taxon>Streptophyta</taxon>
        <taxon>Embryophyta</taxon>
        <taxon>Tracheophyta</taxon>
        <taxon>Spermatophyta</taxon>
        <taxon>Magnoliopsida</taxon>
        <taxon>Liliopsida</taxon>
        <taxon>Poales</taxon>
        <taxon>Poaceae</taxon>
        <taxon>PACMAD clade</taxon>
        <taxon>Chloridoideae</taxon>
        <taxon>Cynodonteae</taxon>
        <taxon>Eleusininae</taxon>
        <taxon>Eleusine</taxon>
    </lineage>
</organism>
<keyword evidence="14" id="KW-1185">Reference proteome</keyword>
<evidence type="ECO:0000313" key="13">
    <source>
        <dbReference type="EMBL" id="GJM93292.1"/>
    </source>
</evidence>
<dbReference type="SUPFAM" id="SSF56112">
    <property type="entry name" value="Protein kinase-like (PK-like)"/>
    <property type="match status" value="1"/>
</dbReference>
<protein>
    <recommendedName>
        <fullName evidence="2">non-specific serine/threonine protein kinase</fullName>
        <ecNumber evidence="2">2.7.11.1</ecNumber>
    </recommendedName>
</protein>
<comment type="catalytic activity">
    <reaction evidence="9">
        <text>L-threonyl-[protein] + ATP = O-phospho-L-threonyl-[protein] + ADP + H(+)</text>
        <dbReference type="Rhea" id="RHEA:46608"/>
        <dbReference type="Rhea" id="RHEA-COMP:11060"/>
        <dbReference type="Rhea" id="RHEA-COMP:11605"/>
        <dbReference type="ChEBI" id="CHEBI:15378"/>
        <dbReference type="ChEBI" id="CHEBI:30013"/>
        <dbReference type="ChEBI" id="CHEBI:30616"/>
        <dbReference type="ChEBI" id="CHEBI:61977"/>
        <dbReference type="ChEBI" id="CHEBI:456216"/>
        <dbReference type="EC" id="2.7.11.1"/>
    </reaction>
</comment>
<dbReference type="FunFam" id="3.80.10.10:FF:000129">
    <property type="entry name" value="Leucine-rich repeat receptor-like kinase"/>
    <property type="match status" value="1"/>
</dbReference>
<name>A0AAV5C4Q5_ELECO</name>
<keyword evidence="4" id="KW-0812">Transmembrane</keyword>
<evidence type="ECO:0000313" key="14">
    <source>
        <dbReference type="Proteomes" id="UP001054889"/>
    </source>
</evidence>
<evidence type="ECO:0000256" key="8">
    <source>
        <dbReference type="ARBA" id="ARBA00023136"/>
    </source>
</evidence>
<keyword evidence="7" id="KW-1133">Transmembrane helix</keyword>
<reference evidence="13" key="2">
    <citation type="submission" date="2021-12" db="EMBL/GenBank/DDBJ databases">
        <title>Resequencing data analysis of finger millet.</title>
        <authorList>
            <person name="Hatakeyama M."/>
            <person name="Aluri S."/>
            <person name="Balachadran M.T."/>
            <person name="Sivarajan S.R."/>
            <person name="Poveda L."/>
            <person name="Shimizu-Inatsugi R."/>
            <person name="Schlapbach R."/>
            <person name="Sreeman S.M."/>
            <person name="Shimizu K.K."/>
        </authorList>
    </citation>
    <scope>NUCLEOTIDE SEQUENCE</scope>
</reference>
<dbReference type="GO" id="GO:0004672">
    <property type="term" value="F:protein kinase activity"/>
    <property type="evidence" value="ECO:0007669"/>
    <property type="project" value="InterPro"/>
</dbReference>
<evidence type="ECO:0000256" key="9">
    <source>
        <dbReference type="ARBA" id="ARBA00047899"/>
    </source>
</evidence>
<dbReference type="PANTHER" id="PTHR45631">
    <property type="entry name" value="OS07G0107800 PROTEIN-RELATED"/>
    <property type="match status" value="1"/>
</dbReference>
<comment type="catalytic activity">
    <reaction evidence="10">
        <text>L-seryl-[protein] + ATP = O-phospho-L-seryl-[protein] + ADP + H(+)</text>
        <dbReference type="Rhea" id="RHEA:17989"/>
        <dbReference type="Rhea" id="RHEA-COMP:9863"/>
        <dbReference type="Rhea" id="RHEA-COMP:11604"/>
        <dbReference type="ChEBI" id="CHEBI:15378"/>
        <dbReference type="ChEBI" id="CHEBI:29999"/>
        <dbReference type="ChEBI" id="CHEBI:30616"/>
        <dbReference type="ChEBI" id="CHEBI:83421"/>
        <dbReference type="ChEBI" id="CHEBI:456216"/>
        <dbReference type="EC" id="2.7.11.1"/>
    </reaction>
</comment>
<keyword evidence="8" id="KW-0472">Membrane</keyword>
<evidence type="ECO:0000256" key="6">
    <source>
        <dbReference type="ARBA" id="ARBA00022737"/>
    </source>
</evidence>
<evidence type="ECO:0000256" key="10">
    <source>
        <dbReference type="ARBA" id="ARBA00048679"/>
    </source>
</evidence>
<dbReference type="Pfam" id="PF07714">
    <property type="entry name" value="PK_Tyr_Ser-Thr"/>
    <property type="match status" value="1"/>
</dbReference>
<feature type="domain" description="Malectin-like" evidence="12">
    <location>
        <begin position="8"/>
        <end position="341"/>
    </location>
</feature>
<evidence type="ECO:0000256" key="2">
    <source>
        <dbReference type="ARBA" id="ARBA00012513"/>
    </source>
</evidence>
<dbReference type="InterPro" id="IPR001611">
    <property type="entry name" value="Leu-rich_rpt"/>
</dbReference>
<dbReference type="PANTHER" id="PTHR45631:SF202">
    <property type="entry name" value="SENESCENCE-INDUCED RECEPTOR-LIKE SERINE_THREONINE-PROTEIN KINASE"/>
    <property type="match status" value="1"/>
</dbReference>